<dbReference type="GO" id="GO:0005737">
    <property type="term" value="C:cytoplasm"/>
    <property type="evidence" value="ECO:0007669"/>
    <property type="project" value="TreeGrafter"/>
</dbReference>
<dbReference type="EMBL" id="JAUEPT010000003">
    <property type="protein sequence ID" value="KAK0453686.1"/>
    <property type="molecule type" value="Genomic_DNA"/>
</dbReference>
<keyword evidence="1" id="KW-0853">WD repeat</keyword>
<evidence type="ECO:0000313" key="3">
    <source>
        <dbReference type="EMBL" id="KAK0453686.1"/>
    </source>
</evidence>
<dbReference type="PANTHER" id="PTHR15574">
    <property type="entry name" value="WD REPEAT DOMAIN-CONTAINING FAMILY"/>
    <property type="match status" value="1"/>
</dbReference>
<protein>
    <recommendedName>
        <fullName evidence="5">WD40 repeat-like protein</fullName>
    </recommendedName>
</protein>
<keyword evidence="4" id="KW-1185">Reference proteome</keyword>
<keyword evidence="2" id="KW-0677">Repeat</keyword>
<dbReference type="Gene3D" id="2.130.10.10">
    <property type="entry name" value="YVTN repeat-like/Quinoprotein amine dehydrogenase"/>
    <property type="match status" value="1"/>
</dbReference>
<dbReference type="InterPro" id="IPR015943">
    <property type="entry name" value="WD40/YVTN_repeat-like_dom_sf"/>
</dbReference>
<gene>
    <name evidence="3" type="ORF">EV421DRAFT_700828</name>
</gene>
<reference evidence="3" key="1">
    <citation type="submission" date="2023-06" db="EMBL/GenBank/DDBJ databases">
        <authorList>
            <consortium name="Lawrence Berkeley National Laboratory"/>
            <person name="Ahrendt S."/>
            <person name="Sahu N."/>
            <person name="Indic B."/>
            <person name="Wong-Bajracharya J."/>
            <person name="Merenyi Z."/>
            <person name="Ke H.-M."/>
            <person name="Monk M."/>
            <person name="Kocsube S."/>
            <person name="Drula E."/>
            <person name="Lipzen A."/>
            <person name="Balint B."/>
            <person name="Henrissat B."/>
            <person name="Andreopoulos B."/>
            <person name="Martin F.M."/>
            <person name="Harder C.B."/>
            <person name="Rigling D."/>
            <person name="Ford K.L."/>
            <person name="Foster G.D."/>
            <person name="Pangilinan J."/>
            <person name="Papanicolaou A."/>
            <person name="Barry K."/>
            <person name="LaButti K."/>
            <person name="Viragh M."/>
            <person name="Koriabine M."/>
            <person name="Yan M."/>
            <person name="Riley R."/>
            <person name="Champramary S."/>
            <person name="Plett K.L."/>
            <person name="Tsai I.J."/>
            <person name="Slot J."/>
            <person name="Sipos G."/>
            <person name="Plett J."/>
            <person name="Nagy L.G."/>
            <person name="Grigoriev I.V."/>
        </authorList>
    </citation>
    <scope>NUCLEOTIDE SEQUENCE</scope>
    <source>
        <strain evidence="3">FPL87.14</strain>
    </source>
</reference>
<evidence type="ECO:0000256" key="1">
    <source>
        <dbReference type="ARBA" id="ARBA00022574"/>
    </source>
</evidence>
<evidence type="ECO:0008006" key="5">
    <source>
        <dbReference type="Google" id="ProtNLM"/>
    </source>
</evidence>
<dbReference type="InterPro" id="IPR036322">
    <property type="entry name" value="WD40_repeat_dom_sf"/>
</dbReference>
<comment type="caution">
    <text evidence="3">The sequence shown here is derived from an EMBL/GenBank/DDBJ whole genome shotgun (WGS) entry which is preliminary data.</text>
</comment>
<proteinExistence type="predicted"/>
<accession>A0AA39K5F1</accession>
<dbReference type="PANTHER" id="PTHR15574:SF40">
    <property type="entry name" value="WD AND TETRATRICOPEPTIDE REPEATS PROTEIN 1"/>
    <property type="match status" value="1"/>
</dbReference>
<sequence>MPIQKYIGAQNVDTVKDVNFLGPSDEYVTVGSDDGNFFVWNKESGSLHGIYEGDGSVVNVIEGHPHLPLVAVSGIDTTVKVSPREFFACIFGPINDAQLFAPTDEKSEFSRMDNAEAIIERNQRSRSIRSIRSVDMAALMQLYEAGQVRVSVDGDSDVIPCRSQ</sequence>
<dbReference type="Proteomes" id="UP001175226">
    <property type="component" value="Unassembled WGS sequence"/>
</dbReference>
<dbReference type="InterPro" id="IPR045151">
    <property type="entry name" value="DCAF8"/>
</dbReference>
<evidence type="ECO:0000313" key="4">
    <source>
        <dbReference type="Proteomes" id="UP001175226"/>
    </source>
</evidence>
<dbReference type="GO" id="GO:0080008">
    <property type="term" value="C:Cul4-RING E3 ubiquitin ligase complex"/>
    <property type="evidence" value="ECO:0007669"/>
    <property type="project" value="TreeGrafter"/>
</dbReference>
<dbReference type="AlphaFoldDB" id="A0AA39K5F1"/>
<dbReference type="SUPFAM" id="SSF50978">
    <property type="entry name" value="WD40 repeat-like"/>
    <property type="match status" value="1"/>
</dbReference>
<name>A0AA39K5F1_9AGAR</name>
<organism evidence="3 4">
    <name type="scientific">Armillaria borealis</name>
    <dbReference type="NCBI Taxonomy" id="47425"/>
    <lineage>
        <taxon>Eukaryota</taxon>
        <taxon>Fungi</taxon>
        <taxon>Dikarya</taxon>
        <taxon>Basidiomycota</taxon>
        <taxon>Agaricomycotina</taxon>
        <taxon>Agaricomycetes</taxon>
        <taxon>Agaricomycetidae</taxon>
        <taxon>Agaricales</taxon>
        <taxon>Marasmiineae</taxon>
        <taxon>Physalacriaceae</taxon>
        <taxon>Armillaria</taxon>
    </lineage>
</organism>
<evidence type="ECO:0000256" key="2">
    <source>
        <dbReference type="ARBA" id="ARBA00022737"/>
    </source>
</evidence>
<dbReference type="GO" id="GO:0045717">
    <property type="term" value="P:negative regulation of fatty acid biosynthetic process"/>
    <property type="evidence" value="ECO:0007669"/>
    <property type="project" value="TreeGrafter"/>
</dbReference>